<feature type="compositionally biased region" description="Basic and acidic residues" evidence="1">
    <location>
        <begin position="323"/>
        <end position="335"/>
    </location>
</feature>
<sequence length="583" mass="64183">MAEGDTLRSIFVDTNLDTHLAVAFSPDDTVADLKGKIRSEHALCFPEIGKVSVNSVQVRRRESFYNMSDAMLVKSAFSGIKGDWFLHVNLIPITAGVKDQECAMNGLSTQKDLIQTSISNIHGTETLPDSVLQKQARQGNSLLLNASNLQTQDLVVSSNDKLVSDDKNVADNKTKMDEKEDNHGDVAAGAQEDVPAVATSKEKSRKRSGVSQNDPLPVEKKKRKKEKDQSLKEPDEDQVTGHEVESGNQSEELPQLKEVVPNQKSSEGFPSKISHVDSVQQTHVDVKKKRKKKKHVSESDEAARDDLVDKSLNKADAALGKQAAEDNHVQVDKDLPANLHHSRKKARAGQENSSKHDALDSSGKPVNGENGASENSHDKLNKFSAIGIEEENLGNEDPSKISAKSSLQRRKKKSEMANAQPNTHETQYKASNTQALEASIAVEATVPSNLNDKKSKHNKKRLEKIEKVTKEKPRECLKGDHIQHEGEKPEADGFRAVAVVANPATIDSTIVLNPGDKKSKLSRRKTEKTEYARKESFKSKATDSSVKETSKEIREDTTETNLREAADIIINLRDASGEQKKRG</sequence>
<gene>
    <name evidence="2" type="ORF">A4U43_C01F14020</name>
</gene>
<proteinExistence type="predicted"/>
<feature type="region of interest" description="Disordered" evidence="1">
    <location>
        <begin position="447"/>
        <end position="467"/>
    </location>
</feature>
<feature type="compositionally biased region" description="Basic and acidic residues" evidence="1">
    <location>
        <begin position="296"/>
        <end position="313"/>
    </location>
</feature>
<feature type="compositionally biased region" description="Basic and acidic residues" evidence="1">
    <location>
        <begin position="527"/>
        <end position="559"/>
    </location>
</feature>
<dbReference type="AlphaFoldDB" id="A0A5P1FQW0"/>
<feature type="compositionally biased region" description="Polar residues" evidence="1">
    <location>
        <begin position="417"/>
        <end position="429"/>
    </location>
</feature>
<evidence type="ECO:0000313" key="2">
    <source>
        <dbReference type="EMBL" id="ONK80113.1"/>
    </source>
</evidence>
<dbReference type="Proteomes" id="UP000243459">
    <property type="component" value="Chromosome 1"/>
</dbReference>
<accession>A0A5P1FQW0</accession>
<feature type="region of interest" description="Disordered" evidence="1">
    <location>
        <begin position="511"/>
        <end position="559"/>
    </location>
</feature>
<feature type="compositionally biased region" description="Basic and acidic residues" evidence="1">
    <location>
        <begin position="165"/>
        <end position="184"/>
    </location>
</feature>
<evidence type="ECO:0000313" key="3">
    <source>
        <dbReference type="Proteomes" id="UP000243459"/>
    </source>
</evidence>
<feature type="compositionally biased region" description="Basic and acidic residues" evidence="1">
    <location>
        <begin position="226"/>
        <end position="245"/>
    </location>
</feature>
<protein>
    <submittedName>
        <fullName evidence="2">Uncharacterized protein</fullName>
    </submittedName>
</protein>
<dbReference type="EMBL" id="CM007381">
    <property type="protein sequence ID" value="ONK80113.1"/>
    <property type="molecule type" value="Genomic_DNA"/>
</dbReference>
<keyword evidence="3" id="KW-1185">Reference proteome</keyword>
<dbReference type="OrthoDB" id="1093005at2759"/>
<feature type="compositionally biased region" description="Basic residues" evidence="1">
    <location>
        <begin position="286"/>
        <end position="295"/>
    </location>
</feature>
<reference evidence="3" key="1">
    <citation type="journal article" date="2017" name="Nat. Commun.">
        <title>The asparagus genome sheds light on the origin and evolution of a young Y chromosome.</title>
        <authorList>
            <person name="Harkess A."/>
            <person name="Zhou J."/>
            <person name="Xu C."/>
            <person name="Bowers J.E."/>
            <person name="Van der Hulst R."/>
            <person name="Ayyampalayam S."/>
            <person name="Mercati F."/>
            <person name="Riccardi P."/>
            <person name="McKain M.R."/>
            <person name="Kakrana A."/>
            <person name="Tang H."/>
            <person name="Ray J."/>
            <person name="Groenendijk J."/>
            <person name="Arikit S."/>
            <person name="Mathioni S.M."/>
            <person name="Nakano M."/>
            <person name="Shan H."/>
            <person name="Telgmann-Rauber A."/>
            <person name="Kanno A."/>
            <person name="Yue Z."/>
            <person name="Chen H."/>
            <person name="Li W."/>
            <person name="Chen Y."/>
            <person name="Xu X."/>
            <person name="Zhang Y."/>
            <person name="Luo S."/>
            <person name="Chen H."/>
            <person name="Gao J."/>
            <person name="Mao Z."/>
            <person name="Pires J.C."/>
            <person name="Luo M."/>
            <person name="Kudrna D."/>
            <person name="Wing R.A."/>
            <person name="Meyers B.C."/>
            <person name="Yi K."/>
            <person name="Kong H."/>
            <person name="Lavrijsen P."/>
            <person name="Sunseri F."/>
            <person name="Falavigna A."/>
            <person name="Ye Y."/>
            <person name="Leebens-Mack J.H."/>
            <person name="Chen G."/>
        </authorList>
    </citation>
    <scope>NUCLEOTIDE SEQUENCE [LARGE SCALE GENOMIC DNA]</scope>
    <source>
        <strain evidence="3">cv. DH0086</strain>
    </source>
</reference>
<feature type="region of interest" description="Disordered" evidence="1">
    <location>
        <begin position="165"/>
        <end position="429"/>
    </location>
</feature>
<dbReference type="Gramene" id="ONK80113">
    <property type="protein sequence ID" value="ONK80113"/>
    <property type="gene ID" value="A4U43_C01F14020"/>
</dbReference>
<name>A0A5P1FQW0_ASPOF</name>
<evidence type="ECO:0000256" key="1">
    <source>
        <dbReference type="SAM" id="MobiDB-lite"/>
    </source>
</evidence>
<organism evidence="2 3">
    <name type="scientific">Asparagus officinalis</name>
    <name type="common">Garden asparagus</name>
    <dbReference type="NCBI Taxonomy" id="4686"/>
    <lineage>
        <taxon>Eukaryota</taxon>
        <taxon>Viridiplantae</taxon>
        <taxon>Streptophyta</taxon>
        <taxon>Embryophyta</taxon>
        <taxon>Tracheophyta</taxon>
        <taxon>Spermatophyta</taxon>
        <taxon>Magnoliopsida</taxon>
        <taxon>Liliopsida</taxon>
        <taxon>Asparagales</taxon>
        <taxon>Asparagaceae</taxon>
        <taxon>Asparagoideae</taxon>
        <taxon>Asparagus</taxon>
    </lineage>
</organism>